<accession>A0A383BQF8</accession>
<sequence>VKFNQRIVHIALSLALTTSVAACGSDSETDDTATGDLVEVNSWCDAGLGGDAGTRTLEADLASAHVGHRLFGPSTDWLGADATLTTMLEGDAPFSDSLLSTYAAEFDSICAADATDGVTTGVIITSEGTVAVIRPGIDAPSSLPDGTTAVVVDLRNMFVGADAAAAASIAMSMDVELGIRTQRRFLGFPSQDADNSWTHYESSL</sequence>
<protein>
    <submittedName>
        <fullName evidence="1">Uncharacterized protein</fullName>
    </submittedName>
</protein>
<organism evidence="1">
    <name type="scientific">marine metagenome</name>
    <dbReference type="NCBI Taxonomy" id="408172"/>
    <lineage>
        <taxon>unclassified sequences</taxon>
        <taxon>metagenomes</taxon>
        <taxon>ecological metagenomes</taxon>
    </lineage>
</organism>
<dbReference type="AlphaFoldDB" id="A0A383BQF8"/>
<reference evidence="1" key="1">
    <citation type="submission" date="2018-05" db="EMBL/GenBank/DDBJ databases">
        <authorList>
            <person name="Lanie J.A."/>
            <person name="Ng W.-L."/>
            <person name="Kazmierczak K.M."/>
            <person name="Andrzejewski T.M."/>
            <person name="Davidsen T.M."/>
            <person name="Wayne K.J."/>
            <person name="Tettelin H."/>
            <person name="Glass J.I."/>
            <person name="Rusch D."/>
            <person name="Podicherti R."/>
            <person name="Tsui H.-C.T."/>
            <person name="Winkler M.E."/>
        </authorList>
    </citation>
    <scope>NUCLEOTIDE SEQUENCE</scope>
</reference>
<dbReference type="EMBL" id="UINC01202307">
    <property type="protein sequence ID" value="SVE22043.1"/>
    <property type="molecule type" value="Genomic_DNA"/>
</dbReference>
<name>A0A383BQF8_9ZZZZ</name>
<proteinExistence type="predicted"/>
<feature type="non-terminal residue" evidence="1">
    <location>
        <position position="204"/>
    </location>
</feature>
<gene>
    <name evidence="1" type="ORF">METZ01_LOCUS474897</name>
</gene>
<evidence type="ECO:0000313" key="1">
    <source>
        <dbReference type="EMBL" id="SVE22043.1"/>
    </source>
</evidence>
<feature type="non-terminal residue" evidence="1">
    <location>
        <position position="1"/>
    </location>
</feature>